<dbReference type="InterPro" id="IPR036055">
    <property type="entry name" value="LDL_receptor-like_sf"/>
</dbReference>
<dbReference type="Proteomes" id="UP000887566">
    <property type="component" value="Unplaced"/>
</dbReference>
<feature type="disulfide bond" evidence="2">
    <location>
        <begin position="257"/>
        <end position="269"/>
    </location>
</feature>
<dbReference type="AlphaFoldDB" id="A0A914V0F0"/>
<dbReference type="GO" id="GO:0005615">
    <property type="term" value="C:extracellular space"/>
    <property type="evidence" value="ECO:0007669"/>
    <property type="project" value="TreeGrafter"/>
</dbReference>
<dbReference type="PROSITE" id="PS51406">
    <property type="entry name" value="FIBRINOGEN_C_2"/>
    <property type="match status" value="1"/>
</dbReference>
<evidence type="ECO:0000313" key="6">
    <source>
        <dbReference type="WBParaSite" id="PSAMB.scaffold1417size31747.g13186.t1"/>
    </source>
</evidence>
<evidence type="ECO:0000313" key="5">
    <source>
        <dbReference type="Proteomes" id="UP000887566"/>
    </source>
</evidence>
<dbReference type="NCBIfam" id="NF040941">
    <property type="entry name" value="GGGWT_bact"/>
    <property type="match status" value="1"/>
</dbReference>
<keyword evidence="3" id="KW-0472">Membrane</keyword>
<dbReference type="WBParaSite" id="PSAMB.scaffold1417size31747.g13186.t1">
    <property type="protein sequence ID" value="PSAMB.scaffold1417size31747.g13186.t1"/>
    <property type="gene ID" value="PSAMB.scaffold1417size31747.g13186"/>
</dbReference>
<accession>A0A914V0F0</accession>
<dbReference type="SUPFAM" id="SSF57424">
    <property type="entry name" value="LDL receptor-like module"/>
    <property type="match status" value="2"/>
</dbReference>
<name>A0A914V0F0_9BILA</name>
<dbReference type="Pfam" id="PF00057">
    <property type="entry name" value="Ldl_recept_a"/>
    <property type="match status" value="2"/>
</dbReference>
<evidence type="ECO:0000256" key="3">
    <source>
        <dbReference type="SAM" id="Phobius"/>
    </source>
</evidence>
<keyword evidence="1 2" id="KW-1015">Disulfide bond</keyword>
<feature type="domain" description="Fibrinogen C-terminal" evidence="4">
    <location>
        <begin position="332"/>
        <end position="558"/>
    </location>
</feature>
<dbReference type="Gene3D" id="4.10.400.10">
    <property type="entry name" value="Low-density Lipoprotein Receptor"/>
    <property type="match status" value="2"/>
</dbReference>
<evidence type="ECO:0000259" key="4">
    <source>
        <dbReference type="PROSITE" id="PS51406"/>
    </source>
</evidence>
<dbReference type="InterPro" id="IPR002181">
    <property type="entry name" value="Fibrinogen_a/b/g_C_dom"/>
</dbReference>
<dbReference type="SMART" id="SM00186">
    <property type="entry name" value="FBG"/>
    <property type="match status" value="1"/>
</dbReference>
<dbReference type="PROSITE" id="PS50068">
    <property type="entry name" value="LDLRA_2"/>
    <property type="match status" value="4"/>
</dbReference>
<feature type="disulfide bond" evidence="2">
    <location>
        <begin position="264"/>
        <end position="282"/>
    </location>
</feature>
<dbReference type="PRINTS" id="PR00261">
    <property type="entry name" value="LDLRECEPTOR"/>
</dbReference>
<evidence type="ECO:0000256" key="2">
    <source>
        <dbReference type="PROSITE-ProRule" id="PRU00124"/>
    </source>
</evidence>
<dbReference type="InterPro" id="IPR014716">
    <property type="entry name" value="Fibrinogen_a/b/g_C_1"/>
</dbReference>
<dbReference type="CDD" id="cd00112">
    <property type="entry name" value="LDLa"/>
    <property type="match status" value="2"/>
</dbReference>
<dbReference type="SUPFAM" id="SSF56496">
    <property type="entry name" value="Fibrinogen C-terminal domain-like"/>
    <property type="match status" value="1"/>
</dbReference>
<feature type="transmembrane region" description="Helical" evidence="3">
    <location>
        <begin position="20"/>
        <end position="39"/>
    </location>
</feature>
<dbReference type="Pfam" id="PF00147">
    <property type="entry name" value="Fibrinogen_C"/>
    <property type="match status" value="1"/>
</dbReference>
<dbReference type="InterPro" id="IPR002172">
    <property type="entry name" value="LDrepeatLR_classA_rpt"/>
</dbReference>
<evidence type="ECO:0000256" key="1">
    <source>
        <dbReference type="ARBA" id="ARBA00023157"/>
    </source>
</evidence>
<keyword evidence="3" id="KW-0812">Transmembrane</keyword>
<dbReference type="InterPro" id="IPR050373">
    <property type="entry name" value="Fibrinogen_C-term_domain"/>
</dbReference>
<dbReference type="PANTHER" id="PTHR19143">
    <property type="entry name" value="FIBRINOGEN/TENASCIN/ANGIOPOEITIN"/>
    <property type="match status" value="1"/>
</dbReference>
<reference evidence="6" key="1">
    <citation type="submission" date="2022-11" db="UniProtKB">
        <authorList>
            <consortium name="WormBaseParasite"/>
        </authorList>
    </citation>
    <scope>IDENTIFICATION</scope>
</reference>
<sequence length="593" mass="65730">MKRQASGYALIPQWHRRSSIVVVILTMLPILAFAAISPSDYPQHVPGRCLFSDQFDCDPLGDKQCVPLRVVRDCVKDCLNGADETCGQNQTLCDVGVVGSHDPCGKCVATYSALTQCLDRKWKGLCRENNTYQCRTNENCVLTSWLNDGENDCGDDSDEDPCINGYVTCGPYSPMLPQQPVPEEEFQKRFPGSCAQGQFDCLTHCIDQNQIRDCIKDCPDGMDEACWHGQARCPSPASCMCVDEDQIEAMCSSNNECGPGQFRCVTGGCIANVKVFDGVKHCSDGSDETFCTDYITEPCPTEKPCSYDPWKRNFSCGCPDDSVRTGNGVCRRANERPSADCADIQIQDTSATTGLYTIYRLNCPNSTGCPLTVNCDLKTNGGGYTLIQKRTSASDDFFQNWDDYRDGINKADEANYWIGNSLLYELTSGPNGTAYELLIKLWPATTNQLVEVQYSSFQVGSEAQNFLLTLGLLTQGPSDDMAINRNRPFGTRDRDTDQMSSVTCGVWLRSGWWFGDQCQPDGDLNVPYGVVPDYDHLNGIKWGNVRMNKVEMFIRPVGFTPPSLSSSPSEMHLRCPVFFFLSLCHFIIVAFSS</sequence>
<dbReference type="Gene3D" id="3.90.215.10">
    <property type="entry name" value="Gamma Fibrinogen, chain A, domain 1"/>
    <property type="match status" value="1"/>
</dbReference>
<dbReference type="SMART" id="SM00192">
    <property type="entry name" value="LDLa"/>
    <property type="match status" value="4"/>
</dbReference>
<comment type="caution">
    <text evidence="2">Lacks conserved residue(s) required for the propagation of feature annotation.</text>
</comment>
<keyword evidence="3" id="KW-1133">Transmembrane helix</keyword>
<organism evidence="5 6">
    <name type="scientific">Plectus sambesii</name>
    <dbReference type="NCBI Taxonomy" id="2011161"/>
    <lineage>
        <taxon>Eukaryota</taxon>
        <taxon>Metazoa</taxon>
        <taxon>Ecdysozoa</taxon>
        <taxon>Nematoda</taxon>
        <taxon>Chromadorea</taxon>
        <taxon>Plectida</taxon>
        <taxon>Plectina</taxon>
        <taxon>Plectoidea</taxon>
        <taxon>Plectidae</taxon>
        <taxon>Plectus</taxon>
    </lineage>
</organism>
<protein>
    <submittedName>
        <fullName evidence="6">Fibrinogen C-terminal domain-containing protein</fullName>
    </submittedName>
</protein>
<proteinExistence type="predicted"/>
<dbReference type="InterPro" id="IPR036056">
    <property type="entry name" value="Fibrinogen-like_C"/>
</dbReference>
<keyword evidence="5" id="KW-1185">Reference proteome</keyword>